<evidence type="ECO:0000256" key="1">
    <source>
        <dbReference type="ARBA" id="ARBA00022737"/>
    </source>
</evidence>
<protein>
    <submittedName>
        <fullName evidence="5">Ankyrin repeat domain-containing protein</fullName>
    </submittedName>
</protein>
<organism evidence="5 6">
    <name type="scientific">Massilia forsythiae</name>
    <dbReference type="NCBI Taxonomy" id="2728020"/>
    <lineage>
        <taxon>Bacteria</taxon>
        <taxon>Pseudomonadati</taxon>
        <taxon>Pseudomonadota</taxon>
        <taxon>Betaproteobacteria</taxon>
        <taxon>Burkholderiales</taxon>
        <taxon>Oxalobacteraceae</taxon>
        <taxon>Telluria group</taxon>
        <taxon>Massilia</taxon>
    </lineage>
</organism>
<evidence type="ECO:0000256" key="2">
    <source>
        <dbReference type="ARBA" id="ARBA00023043"/>
    </source>
</evidence>
<sequence>MPRRTALRFILLAACLGAGANLAAAQPGMTAQPERAHELQRAVQMDDVRTLKSLLDAGFDANRQLPVGEPALVVAVREGSMKALRVLLDAPATRVDAPAVNGNTALMMAALKRNRPAAEALLARGAAADRQGWTPLHYAAAGGDVDIAALLLQHGARIDAVSPTASGSFTPLMMAAREGQEEAALFLLTHGANARLKNGEGLTAAQIAERADHKSIARALAR</sequence>
<reference evidence="5 6" key="1">
    <citation type="submission" date="2020-04" db="EMBL/GenBank/DDBJ databases">
        <title>Genome sequencing of novel species.</title>
        <authorList>
            <person name="Heo J."/>
            <person name="Kim S.-J."/>
            <person name="Kim J.-S."/>
            <person name="Hong S.-B."/>
            <person name="Kwon S.-W."/>
        </authorList>
    </citation>
    <scope>NUCLEOTIDE SEQUENCE [LARGE SCALE GENOMIC DNA]</scope>
    <source>
        <strain evidence="5 6">GN2-R2</strain>
    </source>
</reference>
<dbReference type="Gene3D" id="1.25.40.20">
    <property type="entry name" value="Ankyrin repeat-containing domain"/>
    <property type="match status" value="2"/>
</dbReference>
<dbReference type="Proteomes" id="UP000502415">
    <property type="component" value="Chromosome"/>
</dbReference>
<dbReference type="KEGG" id="mfy:HH212_21970"/>
<evidence type="ECO:0000256" key="3">
    <source>
        <dbReference type="PROSITE-ProRule" id="PRU00023"/>
    </source>
</evidence>
<name>A0A7Z2W1N7_9BURK</name>
<dbReference type="SUPFAM" id="SSF48403">
    <property type="entry name" value="Ankyrin repeat"/>
    <property type="match status" value="1"/>
</dbReference>
<dbReference type="EMBL" id="CP051685">
    <property type="protein sequence ID" value="QJE03533.1"/>
    <property type="molecule type" value="Genomic_DNA"/>
</dbReference>
<dbReference type="InterPro" id="IPR002110">
    <property type="entry name" value="Ankyrin_rpt"/>
</dbReference>
<dbReference type="PRINTS" id="PR01415">
    <property type="entry name" value="ANKYRIN"/>
</dbReference>
<gene>
    <name evidence="5" type="ORF">HH212_21970</name>
</gene>
<feature type="signal peptide" evidence="4">
    <location>
        <begin position="1"/>
        <end position="25"/>
    </location>
</feature>
<feature type="repeat" description="ANK" evidence="3">
    <location>
        <begin position="101"/>
        <end position="133"/>
    </location>
</feature>
<dbReference type="PROSITE" id="PS50297">
    <property type="entry name" value="ANK_REP_REGION"/>
    <property type="match status" value="2"/>
</dbReference>
<keyword evidence="6" id="KW-1185">Reference proteome</keyword>
<feature type="repeat" description="ANK" evidence="3">
    <location>
        <begin position="167"/>
        <end position="199"/>
    </location>
</feature>
<accession>A0A7Z2W1N7</accession>
<dbReference type="Pfam" id="PF12796">
    <property type="entry name" value="Ank_2"/>
    <property type="match status" value="1"/>
</dbReference>
<dbReference type="PROSITE" id="PS50088">
    <property type="entry name" value="ANK_REPEAT"/>
    <property type="match status" value="3"/>
</dbReference>
<feature type="repeat" description="ANK" evidence="3">
    <location>
        <begin position="131"/>
        <end position="163"/>
    </location>
</feature>
<evidence type="ECO:0000313" key="5">
    <source>
        <dbReference type="EMBL" id="QJE03533.1"/>
    </source>
</evidence>
<feature type="chain" id="PRO_5031357565" evidence="4">
    <location>
        <begin position="26"/>
        <end position="222"/>
    </location>
</feature>
<dbReference type="PANTHER" id="PTHR24173:SF74">
    <property type="entry name" value="ANKYRIN REPEAT DOMAIN-CONTAINING PROTEIN 16"/>
    <property type="match status" value="1"/>
</dbReference>
<dbReference type="PANTHER" id="PTHR24173">
    <property type="entry name" value="ANKYRIN REPEAT CONTAINING"/>
    <property type="match status" value="1"/>
</dbReference>
<dbReference type="SMART" id="SM00248">
    <property type="entry name" value="ANK"/>
    <property type="match status" value="5"/>
</dbReference>
<dbReference type="Pfam" id="PF13857">
    <property type="entry name" value="Ank_5"/>
    <property type="match status" value="1"/>
</dbReference>
<dbReference type="InterPro" id="IPR036770">
    <property type="entry name" value="Ankyrin_rpt-contain_sf"/>
</dbReference>
<keyword evidence="1" id="KW-0677">Repeat</keyword>
<dbReference type="AlphaFoldDB" id="A0A7Z2W1N7"/>
<proteinExistence type="predicted"/>
<evidence type="ECO:0000256" key="4">
    <source>
        <dbReference type="SAM" id="SignalP"/>
    </source>
</evidence>
<evidence type="ECO:0000313" key="6">
    <source>
        <dbReference type="Proteomes" id="UP000502415"/>
    </source>
</evidence>
<keyword evidence="4" id="KW-0732">Signal</keyword>
<keyword evidence="2 3" id="KW-0040">ANK repeat</keyword>